<organism evidence="3 4">
    <name type="scientific">Phtheirospermum japonicum</name>
    <dbReference type="NCBI Taxonomy" id="374723"/>
    <lineage>
        <taxon>Eukaryota</taxon>
        <taxon>Viridiplantae</taxon>
        <taxon>Streptophyta</taxon>
        <taxon>Embryophyta</taxon>
        <taxon>Tracheophyta</taxon>
        <taxon>Spermatophyta</taxon>
        <taxon>Magnoliopsida</taxon>
        <taxon>eudicotyledons</taxon>
        <taxon>Gunneridae</taxon>
        <taxon>Pentapetalae</taxon>
        <taxon>asterids</taxon>
        <taxon>lamiids</taxon>
        <taxon>Lamiales</taxon>
        <taxon>Orobanchaceae</taxon>
        <taxon>Orobanchaceae incertae sedis</taxon>
        <taxon>Phtheirospermum</taxon>
    </lineage>
</organism>
<keyword evidence="2" id="KW-0732">Signal</keyword>
<sequence length="107" mass="11894">MNKERMANVMALLMKILIASFILDLSPITSISLPQGVERIDRLWYYGGKSRELLVDCSKQFTCSKRGGQSYPPPPKEAISPGQNTKPTPTKPKPKTKTKLKSPPPPK</sequence>
<protein>
    <submittedName>
        <fullName evidence="3">Uncharacterized protein</fullName>
    </submittedName>
</protein>
<dbReference type="AlphaFoldDB" id="A0A830CCD8"/>
<reference evidence="3" key="1">
    <citation type="submission" date="2020-07" db="EMBL/GenBank/DDBJ databases">
        <title>Ethylene signaling mediates host invasion by parasitic plants.</title>
        <authorList>
            <person name="Yoshida S."/>
        </authorList>
    </citation>
    <scope>NUCLEOTIDE SEQUENCE</scope>
    <source>
        <strain evidence="3">Okayama</strain>
    </source>
</reference>
<comment type="caution">
    <text evidence="3">The sequence shown here is derived from an EMBL/GenBank/DDBJ whole genome shotgun (WGS) entry which is preliminary data.</text>
</comment>
<keyword evidence="4" id="KW-1185">Reference proteome</keyword>
<dbReference type="Proteomes" id="UP000653305">
    <property type="component" value="Unassembled WGS sequence"/>
</dbReference>
<feature type="signal peptide" evidence="2">
    <location>
        <begin position="1"/>
        <end position="30"/>
    </location>
</feature>
<proteinExistence type="predicted"/>
<name>A0A830CCD8_9LAMI</name>
<evidence type="ECO:0000313" key="3">
    <source>
        <dbReference type="EMBL" id="GFP94004.1"/>
    </source>
</evidence>
<dbReference type="EMBL" id="BMAC01000331">
    <property type="protein sequence ID" value="GFP94004.1"/>
    <property type="molecule type" value="Genomic_DNA"/>
</dbReference>
<evidence type="ECO:0000256" key="2">
    <source>
        <dbReference type="SAM" id="SignalP"/>
    </source>
</evidence>
<feature type="region of interest" description="Disordered" evidence="1">
    <location>
        <begin position="64"/>
        <end position="107"/>
    </location>
</feature>
<accession>A0A830CCD8</accession>
<evidence type="ECO:0000256" key="1">
    <source>
        <dbReference type="SAM" id="MobiDB-lite"/>
    </source>
</evidence>
<gene>
    <name evidence="3" type="ORF">PHJA_001544800</name>
</gene>
<evidence type="ECO:0000313" key="4">
    <source>
        <dbReference type="Proteomes" id="UP000653305"/>
    </source>
</evidence>
<feature type="chain" id="PRO_5033036363" evidence="2">
    <location>
        <begin position="31"/>
        <end position="107"/>
    </location>
</feature>